<reference evidence="3" key="1">
    <citation type="journal article" date="2012" name="PLoS Genet.">
        <title>The genomes of the fungal plant pathogens Cladosporium fulvum and Dothistroma septosporum reveal adaptation to different hosts and lifestyles but also signatures of common ancestry.</title>
        <authorList>
            <person name="de Wit P.J.G.M."/>
            <person name="van der Burgt A."/>
            <person name="Oekmen B."/>
            <person name="Stergiopoulos I."/>
            <person name="Abd-Elsalam K.A."/>
            <person name="Aerts A.L."/>
            <person name="Bahkali A.H."/>
            <person name="Beenen H.G."/>
            <person name="Chettri P."/>
            <person name="Cox M.P."/>
            <person name="Datema E."/>
            <person name="de Vries R.P."/>
            <person name="Dhillon B."/>
            <person name="Ganley A.R."/>
            <person name="Griffiths S.A."/>
            <person name="Guo Y."/>
            <person name="Hamelin R.C."/>
            <person name="Henrissat B."/>
            <person name="Kabir M.S."/>
            <person name="Jashni M.K."/>
            <person name="Kema G."/>
            <person name="Klaubauf S."/>
            <person name="Lapidus A."/>
            <person name="Levasseur A."/>
            <person name="Lindquist E."/>
            <person name="Mehrabi R."/>
            <person name="Ohm R.A."/>
            <person name="Owen T.J."/>
            <person name="Salamov A."/>
            <person name="Schwelm A."/>
            <person name="Schijlen E."/>
            <person name="Sun H."/>
            <person name="van den Burg H.A."/>
            <person name="van Ham R.C.H.J."/>
            <person name="Zhang S."/>
            <person name="Goodwin S.B."/>
            <person name="Grigoriev I.V."/>
            <person name="Collemare J."/>
            <person name="Bradshaw R.E."/>
        </authorList>
    </citation>
    <scope>NUCLEOTIDE SEQUENCE [LARGE SCALE GENOMIC DNA]</scope>
    <source>
        <strain evidence="3">NZE10 / CBS 128990</strain>
    </source>
</reference>
<protein>
    <submittedName>
        <fullName evidence="2">Uncharacterized protein</fullName>
    </submittedName>
</protein>
<evidence type="ECO:0000313" key="2">
    <source>
        <dbReference type="EMBL" id="EME47295.1"/>
    </source>
</evidence>
<sequence>MEHIIDRSELLSEHSPPPSSPSLEDMKRLGNFEYVAQKRDVLAADVNGNDDELDFVLFAPSDKKLHPSRAVAKIRIQTPPPDDKDPGFVVPTRPEAYYFRGRLSTEQQQKFEAVALTGEDVLMRSHSLVPGYHYAWKVRHIAMSQRQSRALEEHARTITIGSVPNHKRPGKKARVKTRTMLEASKAFQEQQQKANELKEAAEREKRTRRNREKKAKKKQREKAKKAEGQAGDVVMEEDSGTD</sequence>
<dbReference type="OMA" id="HHEELPD"/>
<dbReference type="HOGENOM" id="CLU_051875_0_1_1"/>
<dbReference type="InterPro" id="IPR018555">
    <property type="entry name" value="C630.06c-like"/>
</dbReference>
<feature type="region of interest" description="Disordered" evidence="1">
    <location>
        <begin position="185"/>
        <end position="242"/>
    </location>
</feature>
<organism evidence="2 3">
    <name type="scientific">Dothistroma septosporum (strain NZE10 / CBS 128990)</name>
    <name type="common">Red band needle blight fungus</name>
    <name type="synonym">Mycosphaerella pini</name>
    <dbReference type="NCBI Taxonomy" id="675120"/>
    <lineage>
        <taxon>Eukaryota</taxon>
        <taxon>Fungi</taxon>
        <taxon>Dikarya</taxon>
        <taxon>Ascomycota</taxon>
        <taxon>Pezizomycotina</taxon>
        <taxon>Dothideomycetes</taxon>
        <taxon>Dothideomycetidae</taxon>
        <taxon>Mycosphaerellales</taxon>
        <taxon>Mycosphaerellaceae</taxon>
        <taxon>Dothistroma</taxon>
    </lineage>
</organism>
<evidence type="ECO:0000256" key="1">
    <source>
        <dbReference type="SAM" id="MobiDB-lite"/>
    </source>
</evidence>
<dbReference type="OrthoDB" id="5425061at2759"/>
<name>N1PY19_DOTSN</name>
<feature type="region of interest" description="Disordered" evidence="1">
    <location>
        <begin position="1"/>
        <end position="25"/>
    </location>
</feature>
<proteinExistence type="predicted"/>
<feature type="compositionally biased region" description="Basic and acidic residues" evidence="1">
    <location>
        <begin position="195"/>
        <end position="205"/>
    </location>
</feature>
<dbReference type="EMBL" id="KB446536">
    <property type="protein sequence ID" value="EME47295.1"/>
    <property type="molecule type" value="Genomic_DNA"/>
</dbReference>
<feature type="compositionally biased region" description="Basic and acidic residues" evidence="1">
    <location>
        <begin position="1"/>
        <end position="12"/>
    </location>
</feature>
<dbReference type="STRING" id="675120.N1PY19"/>
<keyword evidence="3" id="KW-1185">Reference proteome</keyword>
<reference evidence="2 3" key="2">
    <citation type="journal article" date="2012" name="PLoS Pathog.">
        <title>Diverse lifestyles and strategies of plant pathogenesis encoded in the genomes of eighteen Dothideomycetes fungi.</title>
        <authorList>
            <person name="Ohm R.A."/>
            <person name="Feau N."/>
            <person name="Henrissat B."/>
            <person name="Schoch C.L."/>
            <person name="Horwitz B.A."/>
            <person name="Barry K.W."/>
            <person name="Condon B.J."/>
            <person name="Copeland A.C."/>
            <person name="Dhillon B."/>
            <person name="Glaser F."/>
            <person name="Hesse C.N."/>
            <person name="Kosti I."/>
            <person name="LaButti K."/>
            <person name="Lindquist E.A."/>
            <person name="Lucas S."/>
            <person name="Salamov A.A."/>
            <person name="Bradshaw R.E."/>
            <person name="Ciuffetti L."/>
            <person name="Hamelin R.C."/>
            <person name="Kema G.H.J."/>
            <person name="Lawrence C."/>
            <person name="Scott J.A."/>
            <person name="Spatafora J.W."/>
            <person name="Turgeon B.G."/>
            <person name="de Wit P.J.G.M."/>
            <person name="Zhong S."/>
            <person name="Goodwin S.B."/>
            <person name="Grigoriev I.V."/>
        </authorList>
    </citation>
    <scope>NUCLEOTIDE SEQUENCE [LARGE SCALE GENOMIC DNA]</scope>
    <source>
        <strain evidence="3">NZE10 / CBS 128990</strain>
    </source>
</reference>
<dbReference type="Pfam" id="PF09428">
    <property type="entry name" value="DUF2011"/>
    <property type="match status" value="1"/>
</dbReference>
<dbReference type="AlphaFoldDB" id="N1PY19"/>
<feature type="compositionally biased region" description="Basic residues" evidence="1">
    <location>
        <begin position="206"/>
        <end position="223"/>
    </location>
</feature>
<evidence type="ECO:0000313" key="3">
    <source>
        <dbReference type="Proteomes" id="UP000016933"/>
    </source>
</evidence>
<accession>N1PY19</accession>
<dbReference type="Proteomes" id="UP000016933">
    <property type="component" value="Unassembled WGS sequence"/>
</dbReference>
<dbReference type="eggNOG" id="ENOG502SH2S">
    <property type="taxonomic scope" value="Eukaryota"/>
</dbReference>
<gene>
    <name evidence="2" type="ORF">DOTSEDRAFT_21090</name>
</gene>